<accession>A0A1B0ZJS7</accession>
<keyword evidence="5 8" id="KW-0457">Lysine biosynthesis</keyword>
<dbReference type="HAMAP" id="MF_00197">
    <property type="entry name" value="DAP_epimerase"/>
    <property type="match status" value="1"/>
</dbReference>
<feature type="binding site" evidence="8">
    <location>
        <begin position="228"/>
        <end position="229"/>
    </location>
    <ligand>
        <name>substrate</name>
    </ligand>
</feature>
<feature type="site" description="Could be important to modulate the pK values of the two catalytic cysteine residues" evidence="8">
    <location>
        <position position="218"/>
    </location>
</feature>
<comment type="pathway">
    <text evidence="1 8">Amino-acid biosynthesis; L-lysine biosynthesis via DAP pathway; DL-2,6-diaminopimelate from LL-2,6-diaminopimelate: step 1/1.</text>
</comment>
<evidence type="ECO:0000256" key="3">
    <source>
        <dbReference type="ARBA" id="ARBA00013080"/>
    </source>
</evidence>
<comment type="similarity">
    <text evidence="2 8">Belongs to the diaminopimelate epimerase family.</text>
</comment>
<feature type="site" description="Could be important to modulate the pK values of the two catalytic cysteine residues" evidence="8">
    <location>
        <position position="169"/>
    </location>
</feature>
<feature type="binding site" evidence="8">
    <location>
        <position position="200"/>
    </location>
    <ligand>
        <name>substrate</name>
    </ligand>
</feature>
<dbReference type="Proteomes" id="UP000092596">
    <property type="component" value="Chromosome"/>
</dbReference>
<evidence type="ECO:0000313" key="10">
    <source>
        <dbReference type="EMBL" id="ANP28180.1"/>
    </source>
</evidence>
<feature type="binding site" evidence="8">
    <location>
        <position position="82"/>
    </location>
    <ligand>
        <name>substrate</name>
    </ligand>
</feature>
<evidence type="ECO:0000256" key="7">
    <source>
        <dbReference type="ARBA" id="ARBA00051712"/>
    </source>
</evidence>
<dbReference type="NCBIfam" id="TIGR00652">
    <property type="entry name" value="DapF"/>
    <property type="match status" value="1"/>
</dbReference>
<comment type="subcellular location">
    <subcellularLocation>
        <location evidence="8">Cytoplasm</location>
    </subcellularLocation>
</comment>
<dbReference type="UniPathway" id="UPA00034">
    <property type="reaction ID" value="UER00025"/>
</dbReference>
<dbReference type="InterPro" id="IPR001653">
    <property type="entry name" value="DAP_epimerase_DapF"/>
</dbReference>
<dbReference type="PANTHER" id="PTHR31689">
    <property type="entry name" value="DIAMINOPIMELATE EPIMERASE, CHLOROPLASTIC"/>
    <property type="match status" value="1"/>
</dbReference>
<dbReference type="EC" id="5.1.1.7" evidence="3 8"/>
<dbReference type="SUPFAM" id="SSF54506">
    <property type="entry name" value="Diaminopimelate epimerase-like"/>
    <property type="match status" value="2"/>
</dbReference>
<feature type="binding site" evidence="8">
    <location>
        <begin position="92"/>
        <end position="93"/>
    </location>
    <ligand>
        <name>substrate</name>
    </ligand>
</feature>
<protein>
    <recommendedName>
        <fullName evidence="3 8">Diaminopimelate epimerase</fullName>
        <shortName evidence="8">DAP epimerase</shortName>
        <ecNumber evidence="3 8">5.1.1.7</ecNumber>
    </recommendedName>
    <alternativeName>
        <fullName evidence="8">PLP-independent amino acid racemase</fullName>
    </alternativeName>
</protein>
<feature type="active site" evidence="9">
    <location>
        <position position="91"/>
    </location>
</feature>
<evidence type="ECO:0000256" key="6">
    <source>
        <dbReference type="ARBA" id="ARBA00023235"/>
    </source>
</evidence>
<evidence type="ECO:0000256" key="9">
    <source>
        <dbReference type="PROSITE-ProRule" id="PRU10125"/>
    </source>
</evidence>
<feature type="active site" description="Proton donor" evidence="8">
    <location>
        <position position="91"/>
    </location>
</feature>
<dbReference type="Gene3D" id="3.10.310.10">
    <property type="entry name" value="Diaminopimelate Epimerase, Chain A, domain 1"/>
    <property type="match status" value="2"/>
</dbReference>
<evidence type="ECO:0000256" key="1">
    <source>
        <dbReference type="ARBA" id="ARBA00005196"/>
    </source>
</evidence>
<dbReference type="PATRIC" id="fig|1630135.4.peg.1631"/>
<name>A0A1B0ZJS7_9MICO</name>
<organism evidence="10 11">
    <name type="scientific">Dermabacter vaginalis</name>
    <dbReference type="NCBI Taxonomy" id="1630135"/>
    <lineage>
        <taxon>Bacteria</taxon>
        <taxon>Bacillati</taxon>
        <taxon>Actinomycetota</taxon>
        <taxon>Actinomycetes</taxon>
        <taxon>Micrococcales</taxon>
        <taxon>Dermabacteraceae</taxon>
        <taxon>Dermabacter</taxon>
    </lineage>
</organism>
<evidence type="ECO:0000256" key="8">
    <source>
        <dbReference type="HAMAP-Rule" id="MF_00197"/>
    </source>
</evidence>
<keyword evidence="8" id="KW-0963">Cytoplasm</keyword>
<evidence type="ECO:0000313" key="11">
    <source>
        <dbReference type="Proteomes" id="UP000092596"/>
    </source>
</evidence>
<dbReference type="InterPro" id="IPR018510">
    <property type="entry name" value="DAP_epimerase_AS"/>
</dbReference>
<keyword evidence="4 8" id="KW-0028">Amino-acid biosynthesis</keyword>
<dbReference type="AlphaFoldDB" id="A0A1B0ZJS7"/>
<comment type="catalytic activity">
    <reaction evidence="7 8">
        <text>(2S,6S)-2,6-diaminopimelate = meso-2,6-diaminopimelate</text>
        <dbReference type="Rhea" id="RHEA:15393"/>
        <dbReference type="ChEBI" id="CHEBI:57609"/>
        <dbReference type="ChEBI" id="CHEBI:57791"/>
        <dbReference type="EC" id="5.1.1.7"/>
    </reaction>
</comment>
<sequence length="294" mass="31612">MATAPSRPESRKALSYASATKNDFVMIDDPAGRGELNSARVCELAGPAGTDGVIRAIRTRCLGDPSSAGLENPPEWFMDYRNADGTIAQMCGNGVRAYAAFLMDRGYVQDRVFDVMTRAGVRTVEVLEDGPVWRVRVGMGPATVEGTTRIVRVSDRFLEGTDVNVGNPHTVVELPENLELEKLDLAERPDLEPEPENGTNIEFVETKGKRHVAMRVFERGVGETLSCGTGATAVVAALAAARGDETREPWLVDVRGGRLEIGWDAYGNMTLTGPAELGDLKAGGPARARGEHEG</sequence>
<dbReference type="EMBL" id="CP012117">
    <property type="protein sequence ID" value="ANP28180.1"/>
    <property type="molecule type" value="Genomic_DNA"/>
</dbReference>
<dbReference type="KEGG" id="dva:DAD186_16300"/>
<comment type="caution">
    <text evidence="8">Lacks conserved residue(s) required for the propagation of feature annotation.</text>
</comment>
<feature type="binding site" evidence="8">
    <location>
        <position position="22"/>
    </location>
    <ligand>
        <name>substrate</name>
    </ligand>
</feature>
<comment type="subunit">
    <text evidence="8">Homodimer.</text>
</comment>
<feature type="binding site" evidence="8">
    <location>
        <begin position="218"/>
        <end position="219"/>
    </location>
    <ligand>
        <name>substrate</name>
    </ligand>
</feature>
<evidence type="ECO:0000256" key="2">
    <source>
        <dbReference type="ARBA" id="ARBA00010219"/>
    </source>
</evidence>
<evidence type="ECO:0000256" key="4">
    <source>
        <dbReference type="ARBA" id="ARBA00022605"/>
    </source>
</evidence>
<dbReference type="PROSITE" id="PS01326">
    <property type="entry name" value="DAP_EPIMERASE"/>
    <property type="match status" value="1"/>
</dbReference>
<comment type="function">
    <text evidence="8">Catalyzes the stereoinversion of LL-2,6-diaminopimelate (L,L-DAP) to meso-diaminopimelate (meso-DAP), a precursor of L-lysine and an essential component of the bacterial peptidoglycan.</text>
</comment>
<proteinExistence type="inferred from homology"/>
<dbReference type="GO" id="GO:0008837">
    <property type="term" value="F:diaminopimelate epimerase activity"/>
    <property type="evidence" value="ECO:0007669"/>
    <property type="project" value="UniProtKB-UniRule"/>
</dbReference>
<feature type="active site" description="Proton acceptor" evidence="8">
    <location>
        <position position="227"/>
    </location>
</feature>
<dbReference type="PANTHER" id="PTHR31689:SF0">
    <property type="entry name" value="DIAMINOPIMELATE EPIMERASE"/>
    <property type="match status" value="1"/>
</dbReference>
<gene>
    <name evidence="8" type="primary">dapF</name>
    <name evidence="10" type="ORF">DAD186_16300</name>
</gene>
<evidence type="ECO:0000256" key="5">
    <source>
        <dbReference type="ARBA" id="ARBA00023154"/>
    </source>
</evidence>
<dbReference type="Pfam" id="PF01678">
    <property type="entry name" value="DAP_epimerase"/>
    <property type="match status" value="2"/>
</dbReference>
<feature type="binding site" evidence="8">
    <location>
        <position position="167"/>
    </location>
    <ligand>
        <name>substrate</name>
    </ligand>
</feature>
<dbReference type="RefSeq" id="WP_065248214.1">
    <property type="nucleotide sequence ID" value="NZ_CP012117.1"/>
</dbReference>
<reference evidence="10 11" key="1">
    <citation type="submission" date="2015-06" db="EMBL/GenBank/DDBJ databases">
        <title>Investigation of pathophysiology for high-risk pregnancy and development of treatment modality based on it.</title>
        <authorList>
            <person name="Kim B.-C."/>
            <person name="Lim S."/>
        </authorList>
    </citation>
    <scope>NUCLEOTIDE SEQUENCE [LARGE SCALE GENOMIC DNA]</scope>
    <source>
        <strain evidence="10 11">AD1-86</strain>
    </source>
</reference>
<dbReference type="GO" id="GO:0005829">
    <property type="term" value="C:cytosol"/>
    <property type="evidence" value="ECO:0007669"/>
    <property type="project" value="TreeGrafter"/>
</dbReference>
<dbReference type="GO" id="GO:0009089">
    <property type="term" value="P:lysine biosynthetic process via diaminopimelate"/>
    <property type="evidence" value="ECO:0007669"/>
    <property type="project" value="UniProtKB-UniRule"/>
</dbReference>
<keyword evidence="6 8" id="KW-0413">Isomerase</keyword>
<dbReference type="STRING" id="1630135.DAD186_16300"/>